<gene>
    <name evidence="2" type="ORF">C4D60_Mb08t15910</name>
</gene>
<reference evidence="2 3" key="1">
    <citation type="journal article" date="2019" name="Nat. Plants">
        <title>Genome sequencing of Musa balbisiana reveals subgenome evolution and function divergence in polyploid bananas.</title>
        <authorList>
            <person name="Yao X."/>
        </authorList>
    </citation>
    <scope>NUCLEOTIDE SEQUENCE [LARGE SCALE GENOMIC DNA]</scope>
    <source>
        <strain evidence="3">cv. DH-PKW</strain>
        <tissue evidence="2">Leaves</tissue>
    </source>
</reference>
<dbReference type="EMBL" id="PYDT01000002">
    <property type="protein sequence ID" value="THU69580.1"/>
    <property type="molecule type" value="Genomic_DNA"/>
</dbReference>
<keyword evidence="1" id="KW-0812">Transmembrane</keyword>
<comment type="caution">
    <text evidence="2">The sequence shown here is derived from an EMBL/GenBank/DDBJ whole genome shotgun (WGS) entry which is preliminary data.</text>
</comment>
<accession>A0A4S8K436</accession>
<keyword evidence="3" id="KW-1185">Reference proteome</keyword>
<evidence type="ECO:0000313" key="3">
    <source>
        <dbReference type="Proteomes" id="UP000317650"/>
    </source>
</evidence>
<evidence type="ECO:0000313" key="2">
    <source>
        <dbReference type="EMBL" id="THU69580.1"/>
    </source>
</evidence>
<sequence length="107" mass="12424">MNLKISVSETRICRECEEARKPCGFNRTGNQTYCITRHHGTCTAGFVLVLLPALILFYIRRKSTKEEETRLKEDFKSAQMPYRTTEEAAAMNYRGGCSDELQRRLQR</sequence>
<evidence type="ECO:0000256" key="1">
    <source>
        <dbReference type="SAM" id="Phobius"/>
    </source>
</evidence>
<dbReference type="AlphaFoldDB" id="A0A4S8K436"/>
<protein>
    <submittedName>
        <fullName evidence="2">Uncharacterized protein</fullName>
    </submittedName>
</protein>
<proteinExistence type="predicted"/>
<dbReference type="Proteomes" id="UP000317650">
    <property type="component" value="Chromosome 8"/>
</dbReference>
<keyword evidence="1" id="KW-0472">Membrane</keyword>
<organism evidence="2 3">
    <name type="scientific">Musa balbisiana</name>
    <name type="common">Banana</name>
    <dbReference type="NCBI Taxonomy" id="52838"/>
    <lineage>
        <taxon>Eukaryota</taxon>
        <taxon>Viridiplantae</taxon>
        <taxon>Streptophyta</taxon>
        <taxon>Embryophyta</taxon>
        <taxon>Tracheophyta</taxon>
        <taxon>Spermatophyta</taxon>
        <taxon>Magnoliopsida</taxon>
        <taxon>Liliopsida</taxon>
        <taxon>Zingiberales</taxon>
        <taxon>Musaceae</taxon>
        <taxon>Musa</taxon>
    </lineage>
</organism>
<name>A0A4S8K436_MUSBA</name>
<keyword evidence="1" id="KW-1133">Transmembrane helix</keyword>
<feature type="transmembrane region" description="Helical" evidence="1">
    <location>
        <begin position="38"/>
        <end position="59"/>
    </location>
</feature>